<keyword evidence="2" id="KW-0732">Signal</keyword>
<dbReference type="GO" id="GO:0045124">
    <property type="term" value="P:regulation of bone resorption"/>
    <property type="evidence" value="ECO:0007669"/>
    <property type="project" value="TreeGrafter"/>
</dbReference>
<sequence>LSLYLCLCGRQSTVRWLSALLLLCYSTANDDDGWSMKVPTEVKAIEGYPIVLPCSFTHPHHTHPFSMHVVWTLGHGRAASVLFHCMSLNNSQKCQSKPDQDQRYRLEGNHREHDLSLRINSVTLKDSGRYYCRVELPGTHGHPHERFKNTLGTRLRVEAAPHILSLSAEGTEASGIKALCHVQGSPLPDVQWIAPDGVFKDDTTFPLSHEADGRYRTSSELLDVKPGGQYTCAASNSLGKDQATLYILHPMPERTTTNNSSLLMLLLALALGMKLILALGVGAWVIKKSFRHRNNGVSD</sequence>
<name>A0A9W8C466_TRIRA</name>
<feature type="transmembrane region" description="Helical" evidence="1">
    <location>
        <begin position="262"/>
        <end position="286"/>
    </location>
</feature>
<protein>
    <submittedName>
        <fullName evidence="4">Sialic acid-binding Ig-like lectin 15</fullName>
    </submittedName>
</protein>
<dbReference type="GO" id="GO:0005886">
    <property type="term" value="C:plasma membrane"/>
    <property type="evidence" value="ECO:0007669"/>
    <property type="project" value="TreeGrafter"/>
</dbReference>
<dbReference type="InterPro" id="IPR013106">
    <property type="entry name" value="Ig_V-set"/>
</dbReference>
<keyword evidence="1" id="KW-0472">Membrane</keyword>
<evidence type="ECO:0000256" key="1">
    <source>
        <dbReference type="SAM" id="Phobius"/>
    </source>
</evidence>
<organism evidence="4 5">
    <name type="scientific">Triplophysa rosa</name>
    <name type="common">Cave loach</name>
    <dbReference type="NCBI Taxonomy" id="992332"/>
    <lineage>
        <taxon>Eukaryota</taxon>
        <taxon>Metazoa</taxon>
        <taxon>Chordata</taxon>
        <taxon>Craniata</taxon>
        <taxon>Vertebrata</taxon>
        <taxon>Euteleostomi</taxon>
        <taxon>Actinopterygii</taxon>
        <taxon>Neopterygii</taxon>
        <taxon>Teleostei</taxon>
        <taxon>Ostariophysi</taxon>
        <taxon>Cypriniformes</taxon>
        <taxon>Nemacheilidae</taxon>
        <taxon>Triplophysa</taxon>
    </lineage>
</organism>
<dbReference type="Proteomes" id="UP001059041">
    <property type="component" value="Linkage Group LG8"/>
</dbReference>
<dbReference type="InterPro" id="IPR036179">
    <property type="entry name" value="Ig-like_dom_sf"/>
</dbReference>
<dbReference type="PANTHER" id="PTHR46942">
    <property type="entry name" value="SIALIC ACID-BINDING IG-LIKE LECTIN 15"/>
    <property type="match status" value="1"/>
</dbReference>
<feature type="domain" description="Immunoglobulin" evidence="3">
    <location>
        <begin position="165"/>
        <end position="248"/>
    </location>
</feature>
<keyword evidence="1" id="KW-0812">Transmembrane</keyword>
<reference evidence="4" key="1">
    <citation type="submission" date="2021-02" db="EMBL/GenBank/DDBJ databases">
        <title>Comparative genomics reveals that relaxation of natural selection precedes convergent phenotypic evolution of cavefish.</title>
        <authorList>
            <person name="Peng Z."/>
        </authorList>
    </citation>
    <scope>NUCLEOTIDE SEQUENCE</scope>
    <source>
        <tissue evidence="4">Muscle</tissue>
    </source>
</reference>
<proteinExistence type="predicted"/>
<feature type="non-terminal residue" evidence="4">
    <location>
        <position position="299"/>
    </location>
</feature>
<dbReference type="InterPro" id="IPR013098">
    <property type="entry name" value="Ig_I-set"/>
</dbReference>
<comment type="caution">
    <text evidence="4">The sequence shown here is derived from an EMBL/GenBank/DDBJ whole genome shotgun (WGS) entry which is preliminary data.</text>
</comment>
<dbReference type="Gene3D" id="2.60.40.10">
    <property type="entry name" value="Immunoglobulins"/>
    <property type="match status" value="2"/>
</dbReference>
<dbReference type="InterPro" id="IPR003599">
    <property type="entry name" value="Ig_sub"/>
</dbReference>
<dbReference type="SMART" id="SM00409">
    <property type="entry name" value="IG"/>
    <property type="match status" value="2"/>
</dbReference>
<feature type="domain" description="Immunoglobulin" evidence="3">
    <location>
        <begin position="39"/>
        <end position="158"/>
    </location>
</feature>
<dbReference type="AlphaFoldDB" id="A0A9W8C466"/>
<keyword evidence="5" id="KW-1185">Reference proteome</keyword>
<dbReference type="Pfam" id="PF07679">
    <property type="entry name" value="I-set"/>
    <property type="match status" value="1"/>
</dbReference>
<dbReference type="SUPFAM" id="SSF48726">
    <property type="entry name" value="Immunoglobulin"/>
    <property type="match status" value="2"/>
</dbReference>
<keyword evidence="1" id="KW-1133">Transmembrane helix</keyword>
<dbReference type="PANTHER" id="PTHR46942:SF1">
    <property type="entry name" value="SIALIC ACID-BINDING IG-LIKE LECTIN 15"/>
    <property type="match status" value="1"/>
</dbReference>
<evidence type="ECO:0000259" key="3">
    <source>
        <dbReference type="SMART" id="SM00409"/>
    </source>
</evidence>
<feature type="signal peptide" evidence="2">
    <location>
        <begin position="1"/>
        <end position="28"/>
    </location>
</feature>
<evidence type="ECO:0000256" key="2">
    <source>
        <dbReference type="SAM" id="SignalP"/>
    </source>
</evidence>
<feature type="chain" id="PRO_5040932444" evidence="2">
    <location>
        <begin position="29"/>
        <end position="299"/>
    </location>
</feature>
<evidence type="ECO:0000313" key="4">
    <source>
        <dbReference type="EMBL" id="KAI7806937.1"/>
    </source>
</evidence>
<evidence type="ECO:0000313" key="5">
    <source>
        <dbReference type="Proteomes" id="UP001059041"/>
    </source>
</evidence>
<dbReference type="InterPro" id="IPR013783">
    <property type="entry name" value="Ig-like_fold"/>
</dbReference>
<dbReference type="GO" id="GO:0032956">
    <property type="term" value="P:regulation of actin cytoskeleton organization"/>
    <property type="evidence" value="ECO:0007669"/>
    <property type="project" value="TreeGrafter"/>
</dbReference>
<dbReference type="EMBL" id="JAFHDT010000008">
    <property type="protein sequence ID" value="KAI7806937.1"/>
    <property type="molecule type" value="Genomic_DNA"/>
</dbReference>
<dbReference type="GO" id="GO:2001204">
    <property type="term" value="P:regulation of osteoclast development"/>
    <property type="evidence" value="ECO:0007669"/>
    <property type="project" value="TreeGrafter"/>
</dbReference>
<dbReference type="Pfam" id="PF07686">
    <property type="entry name" value="V-set"/>
    <property type="match status" value="1"/>
</dbReference>
<accession>A0A9W8C466</accession>
<gene>
    <name evidence="4" type="ORF">IRJ41_014514</name>
</gene>
<dbReference type="InterPro" id="IPR042836">
    <property type="entry name" value="SIG15"/>
</dbReference>